<protein>
    <submittedName>
        <fullName evidence="2">Glycerophosphodiester phosphodiesterase</fullName>
        <ecNumber evidence="2">3.1.4.46</ecNumber>
    </submittedName>
</protein>
<keyword evidence="3" id="KW-1185">Reference proteome</keyword>
<gene>
    <name evidence="2" type="primary">ugpQ</name>
    <name evidence="2" type="ORF">I7X43_10510</name>
</gene>
<dbReference type="EMBL" id="JAEDAL010000004">
    <property type="protein sequence ID" value="MBH9553279.1"/>
    <property type="molecule type" value="Genomic_DNA"/>
</dbReference>
<dbReference type="GO" id="GO:0008889">
    <property type="term" value="F:glycerophosphodiester phosphodiesterase activity"/>
    <property type="evidence" value="ECO:0007669"/>
    <property type="project" value="UniProtKB-EC"/>
</dbReference>
<accession>A0A931NE39</accession>
<dbReference type="RefSeq" id="WP_198100884.1">
    <property type="nucleotide sequence ID" value="NZ_JAEDAL010000004.1"/>
</dbReference>
<name>A0A931NE39_9BURK</name>
<dbReference type="PANTHER" id="PTHR46211">
    <property type="entry name" value="GLYCEROPHOSPHORYL DIESTER PHOSPHODIESTERASE"/>
    <property type="match status" value="1"/>
</dbReference>
<dbReference type="AlphaFoldDB" id="A0A931NE39"/>
<dbReference type="PROSITE" id="PS51704">
    <property type="entry name" value="GP_PDE"/>
    <property type="match status" value="1"/>
</dbReference>
<keyword evidence="2" id="KW-0378">Hydrolase</keyword>
<dbReference type="PANTHER" id="PTHR46211:SF1">
    <property type="entry name" value="GLYCEROPHOSPHODIESTER PHOSPHODIESTERASE, CYTOPLASMIC"/>
    <property type="match status" value="1"/>
</dbReference>
<dbReference type="Pfam" id="PF03009">
    <property type="entry name" value="GDPD"/>
    <property type="match status" value="1"/>
</dbReference>
<dbReference type="Proteomes" id="UP000620139">
    <property type="component" value="Unassembled WGS sequence"/>
</dbReference>
<dbReference type="InterPro" id="IPR030395">
    <property type="entry name" value="GP_PDE_dom"/>
</dbReference>
<proteinExistence type="predicted"/>
<evidence type="ECO:0000313" key="2">
    <source>
        <dbReference type="EMBL" id="MBH9553279.1"/>
    </source>
</evidence>
<comment type="caution">
    <text evidence="2">The sequence shown here is derived from an EMBL/GenBank/DDBJ whole genome shotgun (WGS) entry which is preliminary data.</text>
</comment>
<dbReference type="EC" id="3.1.4.46" evidence="2"/>
<evidence type="ECO:0000259" key="1">
    <source>
        <dbReference type="PROSITE" id="PS51704"/>
    </source>
</evidence>
<evidence type="ECO:0000313" key="3">
    <source>
        <dbReference type="Proteomes" id="UP000620139"/>
    </source>
</evidence>
<dbReference type="InterPro" id="IPR017946">
    <property type="entry name" value="PLC-like_Pdiesterase_TIM-brl"/>
</dbReference>
<sequence>MDWPYPFWIAHRGAGKQAPENTAGAFRTGAAAGFRGFECDVQLSADGVPFLLHDDTLERTTNGQGLACTQPWAVLAQLDAGSWHSPAFVGEPLASLAQLSASAADLGWALNLELKPSPGEAERVGAGVARWLSDHWKGGIPPLLSSFDPQALRAAQAADPHWPLALLVERWSAEIPALALSLHVRAVVSHHASLTADGVRALHTAGLKALCYTVNEEPDAERLIGAGVDGLITDRLDLPLHVASTRHPHAGF</sequence>
<dbReference type="NCBIfam" id="NF006989">
    <property type="entry name" value="PRK09454.1"/>
    <property type="match status" value="1"/>
</dbReference>
<reference evidence="2" key="1">
    <citation type="submission" date="2020-12" db="EMBL/GenBank/DDBJ databases">
        <title>The genome sequence of Inhella sp. 4Y17.</title>
        <authorList>
            <person name="Liu Y."/>
        </authorList>
    </citation>
    <scope>NUCLEOTIDE SEQUENCE</scope>
    <source>
        <strain evidence="2">4Y10</strain>
    </source>
</reference>
<dbReference type="Gene3D" id="3.20.20.190">
    <property type="entry name" value="Phosphatidylinositol (PI) phosphodiesterase"/>
    <property type="match status" value="1"/>
</dbReference>
<dbReference type="GO" id="GO:0006629">
    <property type="term" value="P:lipid metabolic process"/>
    <property type="evidence" value="ECO:0007669"/>
    <property type="project" value="InterPro"/>
</dbReference>
<organism evidence="2 3">
    <name type="scientific">Inhella gelatinilytica</name>
    <dbReference type="NCBI Taxonomy" id="2795030"/>
    <lineage>
        <taxon>Bacteria</taxon>
        <taxon>Pseudomonadati</taxon>
        <taxon>Pseudomonadota</taxon>
        <taxon>Betaproteobacteria</taxon>
        <taxon>Burkholderiales</taxon>
        <taxon>Sphaerotilaceae</taxon>
        <taxon>Inhella</taxon>
    </lineage>
</organism>
<feature type="domain" description="GP-PDE" evidence="1">
    <location>
        <begin position="6"/>
        <end position="243"/>
    </location>
</feature>
<dbReference type="SUPFAM" id="SSF51695">
    <property type="entry name" value="PLC-like phosphodiesterases"/>
    <property type="match status" value="1"/>
</dbReference>